<proteinExistence type="inferred from homology"/>
<dbReference type="Proteomes" id="UP000500767">
    <property type="component" value="Plasmid unnamed1"/>
</dbReference>
<name>A0A6M8HWY2_9PROT</name>
<sequence>MLEELLMQVPNTEIVDLVVHGPPGSAPPVLADALLAALAEAHSDERPYRLVPRGNDPGIDAMHLLLTRPGDDAILSTCTPVFLQAPMLRGMTLTHRALTPLARLVSDHFFLVVRTDSAWKTANDFVETLPQRKTRTGGYFLGGINHLLALSIAEATGAEMEFIITPTEPAVWDALIAGEIDWGVGVGAELRPHLEAGTIRVIAALDVDRRQPFPDVPTLWELGVPVRFTMWRGLMGPPLLSEAQQAVWHARIEAMTRTQAWQEYLTRNGQVSAFLPGPAFSDFLKTEWTWYEKHLTMAGLLGTKSS</sequence>
<gene>
    <name evidence="2" type="ORF">HN018_22860</name>
</gene>
<evidence type="ECO:0000256" key="1">
    <source>
        <dbReference type="ARBA" id="ARBA00006987"/>
    </source>
</evidence>
<dbReference type="RefSeq" id="WP_171836215.1">
    <property type="nucleotide sequence ID" value="NZ_CP053709.1"/>
</dbReference>
<dbReference type="InterPro" id="IPR005064">
    <property type="entry name" value="BUG"/>
</dbReference>
<dbReference type="EMBL" id="CP053709">
    <property type="protein sequence ID" value="QKE93043.1"/>
    <property type="molecule type" value="Genomic_DNA"/>
</dbReference>
<dbReference type="Gene3D" id="3.40.190.10">
    <property type="entry name" value="Periplasmic binding protein-like II"/>
    <property type="match status" value="1"/>
</dbReference>
<accession>A0A6M8HWY2</accession>
<dbReference type="SUPFAM" id="SSF53850">
    <property type="entry name" value="Periplasmic binding protein-like II"/>
    <property type="match status" value="1"/>
</dbReference>
<dbReference type="AlphaFoldDB" id="A0A6M8HWY2"/>
<evidence type="ECO:0000313" key="2">
    <source>
        <dbReference type="EMBL" id="QKE93043.1"/>
    </source>
</evidence>
<evidence type="ECO:0008006" key="4">
    <source>
        <dbReference type="Google" id="ProtNLM"/>
    </source>
</evidence>
<dbReference type="KEGG" id="lck:HN018_22860"/>
<dbReference type="Gene3D" id="3.40.190.150">
    <property type="entry name" value="Bordetella uptake gene, domain 1"/>
    <property type="match status" value="1"/>
</dbReference>
<organism evidence="2 3">
    <name type="scientific">Lichenicola cladoniae</name>
    <dbReference type="NCBI Taxonomy" id="1484109"/>
    <lineage>
        <taxon>Bacteria</taxon>
        <taxon>Pseudomonadati</taxon>
        <taxon>Pseudomonadota</taxon>
        <taxon>Alphaproteobacteria</taxon>
        <taxon>Acetobacterales</taxon>
        <taxon>Acetobacteraceae</taxon>
        <taxon>Lichenicola</taxon>
    </lineage>
</organism>
<comment type="similarity">
    <text evidence="1">Belongs to the UPF0065 (bug) family.</text>
</comment>
<dbReference type="PANTHER" id="PTHR42928:SF3">
    <property type="entry name" value="UPF0065 PROTEIN YFLP"/>
    <property type="match status" value="1"/>
</dbReference>
<geneLocation type="plasmid" evidence="2 3">
    <name>unnamed1</name>
</geneLocation>
<dbReference type="InterPro" id="IPR042100">
    <property type="entry name" value="Bug_dom1"/>
</dbReference>
<reference evidence="2 3" key="1">
    <citation type="journal article" date="2014" name="World J. Microbiol. Biotechnol.">
        <title>Biodiversity and physiological characteristics of Antarctic and Arctic lichens-associated bacteria.</title>
        <authorList>
            <person name="Lee Y.M."/>
            <person name="Kim E.H."/>
            <person name="Lee H.K."/>
            <person name="Hong S.G."/>
        </authorList>
    </citation>
    <scope>NUCLEOTIDE SEQUENCE [LARGE SCALE GENOMIC DNA]</scope>
    <source>
        <strain evidence="2 3">PAMC 26569</strain>
        <plasmid evidence="2">unnamed1</plasmid>
    </source>
</reference>
<dbReference type="PANTHER" id="PTHR42928">
    <property type="entry name" value="TRICARBOXYLATE-BINDING PROTEIN"/>
    <property type="match status" value="1"/>
</dbReference>
<protein>
    <recommendedName>
        <fullName evidence="4">Tripartite tricarboxylate transporter substrate binding protein</fullName>
    </recommendedName>
</protein>
<keyword evidence="3" id="KW-1185">Reference proteome</keyword>
<dbReference type="Pfam" id="PF03401">
    <property type="entry name" value="TctC"/>
    <property type="match status" value="1"/>
</dbReference>
<evidence type="ECO:0000313" key="3">
    <source>
        <dbReference type="Proteomes" id="UP000500767"/>
    </source>
</evidence>
<keyword evidence="2" id="KW-0614">Plasmid</keyword>